<accession>A0A0H2R7W7</accession>
<proteinExistence type="predicted"/>
<name>A0A0H2R7W7_9AGAM</name>
<protein>
    <submittedName>
        <fullName evidence="2">Uncharacterized protein</fullName>
    </submittedName>
</protein>
<feature type="region of interest" description="Disordered" evidence="1">
    <location>
        <begin position="184"/>
        <end position="239"/>
    </location>
</feature>
<feature type="compositionally biased region" description="Low complexity" evidence="1">
    <location>
        <begin position="42"/>
        <end position="61"/>
    </location>
</feature>
<dbReference type="EMBL" id="KQ086138">
    <property type="protein sequence ID" value="KLO07462.1"/>
    <property type="molecule type" value="Genomic_DNA"/>
</dbReference>
<evidence type="ECO:0000313" key="2">
    <source>
        <dbReference type="EMBL" id="KLO07462.1"/>
    </source>
</evidence>
<feature type="region of interest" description="Disordered" evidence="1">
    <location>
        <begin position="260"/>
        <end position="279"/>
    </location>
</feature>
<gene>
    <name evidence="2" type="ORF">SCHPADRAFT_1001659</name>
</gene>
<dbReference type="OrthoDB" id="3265692at2759"/>
<feature type="compositionally biased region" description="Low complexity" evidence="1">
    <location>
        <begin position="122"/>
        <end position="139"/>
    </location>
</feature>
<feature type="compositionally biased region" description="Polar residues" evidence="1">
    <location>
        <begin position="262"/>
        <end position="279"/>
    </location>
</feature>
<keyword evidence="3" id="KW-1185">Reference proteome</keyword>
<dbReference type="InParanoid" id="A0A0H2R7W7"/>
<feature type="region of interest" description="Disordered" evidence="1">
    <location>
        <begin position="311"/>
        <end position="333"/>
    </location>
</feature>
<feature type="region of interest" description="Disordered" evidence="1">
    <location>
        <begin position="113"/>
        <end position="167"/>
    </location>
</feature>
<dbReference type="Proteomes" id="UP000053477">
    <property type="component" value="Unassembled WGS sequence"/>
</dbReference>
<evidence type="ECO:0000256" key="1">
    <source>
        <dbReference type="SAM" id="MobiDB-lite"/>
    </source>
</evidence>
<sequence length="367" mass="38854">MQLQRRRTSDSRVPTATTAEVTQSDDVVVSHIPKSPMTAHHNYNASSSASSSRPQLSQSYSPRRHRHSRSMNAVPTLHTISAEDEDAVVPACAGSRASKLMAFPFMRRQMHFRKSGGGHSDGGLLSTPAERSASSLSPAPRSPPPSRSSRSSSSSTSRYRSPDLSAQPPTIAQIAMGLHVSRTPHLRPQPRRLHSEPSVSASMSATPSGAELKSNDRRGRSTAPKQPLRSSMKKSPAASVSAASLSTSISMSASASPHRLSVASSMTTPPSSIAPSPQSTFSKLSLALGHGSNAGGKLKNKFRLFGINAPGNISTATSSSDPSIDEEDIPRKSVRFMSVEEDTESSGLGLTSVEPEGIVLVSRPDQE</sequence>
<evidence type="ECO:0000313" key="3">
    <source>
        <dbReference type="Proteomes" id="UP000053477"/>
    </source>
</evidence>
<feature type="compositionally biased region" description="Polar residues" evidence="1">
    <location>
        <begin position="11"/>
        <end position="25"/>
    </location>
</feature>
<feature type="region of interest" description="Disordered" evidence="1">
    <location>
        <begin position="1"/>
        <end position="70"/>
    </location>
</feature>
<dbReference type="AlphaFoldDB" id="A0A0H2R7W7"/>
<organism evidence="2 3">
    <name type="scientific">Schizopora paradoxa</name>
    <dbReference type="NCBI Taxonomy" id="27342"/>
    <lineage>
        <taxon>Eukaryota</taxon>
        <taxon>Fungi</taxon>
        <taxon>Dikarya</taxon>
        <taxon>Basidiomycota</taxon>
        <taxon>Agaricomycotina</taxon>
        <taxon>Agaricomycetes</taxon>
        <taxon>Hymenochaetales</taxon>
        <taxon>Schizoporaceae</taxon>
        <taxon>Schizopora</taxon>
    </lineage>
</organism>
<reference evidence="2 3" key="1">
    <citation type="submission" date="2015-04" db="EMBL/GenBank/DDBJ databases">
        <title>Complete genome sequence of Schizopora paradoxa KUC8140, a cosmopolitan wood degrader in East Asia.</title>
        <authorList>
            <consortium name="DOE Joint Genome Institute"/>
            <person name="Min B."/>
            <person name="Park H."/>
            <person name="Jang Y."/>
            <person name="Kim J.-J."/>
            <person name="Kim K.H."/>
            <person name="Pangilinan J."/>
            <person name="Lipzen A."/>
            <person name="Riley R."/>
            <person name="Grigoriev I.V."/>
            <person name="Spatafora J.W."/>
            <person name="Choi I.-G."/>
        </authorList>
    </citation>
    <scope>NUCLEOTIDE SEQUENCE [LARGE SCALE GENOMIC DNA]</scope>
    <source>
        <strain evidence="2 3">KUC8140</strain>
    </source>
</reference>
<feature type="compositionally biased region" description="Low complexity" evidence="1">
    <location>
        <begin position="147"/>
        <end position="165"/>
    </location>
</feature>
<feature type="compositionally biased region" description="Polar residues" evidence="1">
    <location>
        <begin position="197"/>
        <end position="207"/>
    </location>
</feature>